<reference evidence="1" key="1">
    <citation type="journal article" date="2021" name="Proc. Natl. Acad. Sci. U.S.A.">
        <title>A Catalog of Tens of Thousands of Viruses from Human Metagenomes Reveals Hidden Associations with Chronic Diseases.</title>
        <authorList>
            <person name="Tisza M.J."/>
            <person name="Buck C.B."/>
        </authorList>
    </citation>
    <scope>NUCLEOTIDE SEQUENCE</scope>
    <source>
        <strain evidence="1">Cti5L29</strain>
    </source>
</reference>
<evidence type="ECO:0000313" key="1">
    <source>
        <dbReference type="EMBL" id="DAE27610.1"/>
    </source>
</evidence>
<accession>A0A8S5R8Y4</accession>
<organism evidence="1">
    <name type="scientific">virus sp. cti5L29</name>
    <dbReference type="NCBI Taxonomy" id="2826813"/>
    <lineage>
        <taxon>Viruses</taxon>
    </lineage>
</organism>
<protein>
    <submittedName>
        <fullName evidence="1">Uncharacterized protein</fullName>
    </submittedName>
</protein>
<sequence>MIKTETFTNETDILIAPELAFAIPCIVTNTGVSANSEGKKIIKAGTPITFAVDVFAANRQAKGSAYLAAASATGPAVYGYARWDIDVTAGDTNATLLVDGYVDLLKLDNAIQTLVTTTLTGDSNTVTKARVRFIKGRAL</sequence>
<proteinExistence type="predicted"/>
<name>A0A8S5R8Y4_9VIRU</name>
<dbReference type="EMBL" id="BK015841">
    <property type="protein sequence ID" value="DAE27610.1"/>
    <property type="molecule type" value="Genomic_DNA"/>
</dbReference>